<dbReference type="EMBL" id="BAAAGU010000009">
    <property type="protein sequence ID" value="GAA0637512.1"/>
    <property type="molecule type" value="Genomic_DNA"/>
</dbReference>
<proteinExistence type="predicted"/>
<dbReference type="GO" id="GO:0008168">
    <property type="term" value="F:methyltransferase activity"/>
    <property type="evidence" value="ECO:0007669"/>
    <property type="project" value="UniProtKB-KW"/>
</dbReference>
<evidence type="ECO:0000313" key="5">
    <source>
        <dbReference type="Proteomes" id="UP001500724"/>
    </source>
</evidence>
<accession>A0ABN1HC23</accession>
<keyword evidence="5" id="KW-1185">Reference proteome</keyword>
<organism evidence="4 5">
    <name type="scientific">Streptomyces thermocarboxydovorans</name>
    <dbReference type="NCBI Taxonomy" id="59298"/>
    <lineage>
        <taxon>Bacteria</taxon>
        <taxon>Bacillati</taxon>
        <taxon>Actinomycetota</taxon>
        <taxon>Actinomycetes</taxon>
        <taxon>Kitasatosporales</taxon>
        <taxon>Streptomycetaceae</taxon>
        <taxon>Streptomyces</taxon>
    </lineage>
</organism>
<dbReference type="PIRSF" id="PIRSF000398">
    <property type="entry name" value="M_m6A_EcoRV"/>
    <property type="match status" value="1"/>
</dbReference>
<dbReference type="PANTHER" id="PTHR30481:SF4">
    <property type="entry name" value="SITE-SPECIFIC DNA-METHYLTRANSFERASE (ADENINE-SPECIFIC)"/>
    <property type="match status" value="1"/>
</dbReference>
<dbReference type="Proteomes" id="UP001500724">
    <property type="component" value="Unassembled WGS sequence"/>
</dbReference>
<evidence type="ECO:0000256" key="3">
    <source>
        <dbReference type="ARBA" id="ARBA00022691"/>
    </source>
</evidence>
<keyword evidence="3" id="KW-0949">S-adenosyl-L-methionine</keyword>
<dbReference type="PRINTS" id="PR00505">
    <property type="entry name" value="D12N6MTFRASE"/>
</dbReference>
<dbReference type="Gene3D" id="3.40.50.150">
    <property type="entry name" value="Vaccinia Virus protein VP39"/>
    <property type="match status" value="2"/>
</dbReference>
<evidence type="ECO:0000256" key="1">
    <source>
        <dbReference type="ARBA" id="ARBA00022603"/>
    </source>
</evidence>
<reference evidence="4 5" key="1">
    <citation type="journal article" date="2019" name="Int. J. Syst. Evol. Microbiol.">
        <title>The Global Catalogue of Microorganisms (GCM) 10K type strain sequencing project: providing services to taxonomists for standard genome sequencing and annotation.</title>
        <authorList>
            <consortium name="The Broad Institute Genomics Platform"/>
            <consortium name="The Broad Institute Genome Sequencing Center for Infectious Disease"/>
            <person name="Wu L."/>
            <person name="Ma J."/>
        </authorList>
    </citation>
    <scope>NUCLEOTIDE SEQUENCE [LARGE SCALE GENOMIC DNA]</scope>
    <source>
        <strain evidence="4 5">JCM 10367</strain>
    </source>
</reference>
<dbReference type="PANTHER" id="PTHR30481">
    <property type="entry name" value="DNA ADENINE METHYLASE"/>
    <property type="match status" value="1"/>
</dbReference>
<dbReference type="InterPro" id="IPR012263">
    <property type="entry name" value="M_m6A_EcoRV"/>
</dbReference>
<sequence length="275" mass="30860">MTTAVRSPIPYFGSKQRIAPWIVSLLPPHEHYVEPYAGGLSVLLAKQPSRMETVNDLDGELMTFWRVLRDRPTELLRACMLTPHSRAELAATWDPTEDDLELARRIWCRLAQGRSGTLRNTGWRHYIDPAGSATSMPGYLEAYAQRLAAAAERLHGVSLECLPALTLIGKYGAQPDVLLYVDPPYLGTTRPWSNYRHEMKTEEEHRELAAALADCRAAVVLSGYSSPLYDELYAGWHRYTQASMTGNAKTDKARTEVLWSNRPLGNQLDLFTATA</sequence>
<name>A0ABN1HC23_9ACTN</name>
<dbReference type="GO" id="GO:0032259">
    <property type="term" value="P:methylation"/>
    <property type="evidence" value="ECO:0007669"/>
    <property type="project" value="UniProtKB-KW"/>
</dbReference>
<protein>
    <submittedName>
        <fullName evidence="4">DNA adenine methylase</fullName>
    </submittedName>
</protein>
<dbReference type="InterPro" id="IPR012327">
    <property type="entry name" value="MeTrfase_D12"/>
</dbReference>
<keyword evidence="2" id="KW-0808">Transferase</keyword>
<evidence type="ECO:0000256" key="2">
    <source>
        <dbReference type="ARBA" id="ARBA00022679"/>
    </source>
</evidence>
<comment type="caution">
    <text evidence="4">The sequence shown here is derived from an EMBL/GenBank/DDBJ whole genome shotgun (WGS) entry which is preliminary data.</text>
</comment>
<evidence type="ECO:0000313" key="4">
    <source>
        <dbReference type="EMBL" id="GAA0637512.1"/>
    </source>
</evidence>
<dbReference type="Pfam" id="PF02086">
    <property type="entry name" value="MethyltransfD12"/>
    <property type="match status" value="1"/>
</dbReference>
<dbReference type="SUPFAM" id="SSF53335">
    <property type="entry name" value="S-adenosyl-L-methionine-dependent methyltransferases"/>
    <property type="match status" value="1"/>
</dbReference>
<keyword evidence="1 4" id="KW-0489">Methyltransferase</keyword>
<gene>
    <name evidence="4" type="ORF">GCM10009535_12390</name>
</gene>
<dbReference type="RefSeq" id="WP_343998344.1">
    <property type="nucleotide sequence ID" value="NZ_BAAAGU010000009.1"/>
</dbReference>
<dbReference type="InterPro" id="IPR029063">
    <property type="entry name" value="SAM-dependent_MTases_sf"/>
</dbReference>